<protein>
    <recommendedName>
        <fullName evidence="1">CULT domain-containing protein</fullName>
    </recommendedName>
</protein>
<dbReference type="InterPro" id="IPR034750">
    <property type="entry name" value="CULT"/>
</dbReference>
<dbReference type="OrthoDB" id="6197001at2"/>
<evidence type="ECO:0000313" key="2">
    <source>
        <dbReference type="EMBL" id="BBO67135.1"/>
    </source>
</evidence>
<keyword evidence="3" id="KW-1185">Reference proteome</keyword>
<reference evidence="2 3" key="1">
    <citation type="submission" date="2019-11" db="EMBL/GenBank/DDBJ databases">
        <title>Comparative genomics of hydrocarbon-degrading Desulfosarcina strains.</title>
        <authorList>
            <person name="Watanabe M."/>
            <person name="Kojima H."/>
            <person name="Fukui M."/>
        </authorList>
    </citation>
    <scope>NUCLEOTIDE SEQUENCE [LARGE SCALE GENOMIC DNA]</scope>
    <source>
        <strain evidence="2 3">PL12</strain>
    </source>
</reference>
<dbReference type="AlphaFoldDB" id="A0A5K7YF92"/>
<proteinExistence type="predicted"/>
<dbReference type="KEGG" id="dalk:DSCA_10650"/>
<organism evidence="2 3">
    <name type="scientific">Desulfosarcina alkanivorans</name>
    <dbReference type="NCBI Taxonomy" id="571177"/>
    <lineage>
        <taxon>Bacteria</taxon>
        <taxon>Pseudomonadati</taxon>
        <taxon>Thermodesulfobacteriota</taxon>
        <taxon>Desulfobacteria</taxon>
        <taxon>Desulfobacterales</taxon>
        <taxon>Desulfosarcinaceae</taxon>
        <taxon>Desulfosarcina</taxon>
    </lineage>
</organism>
<dbReference type="EMBL" id="AP021874">
    <property type="protein sequence ID" value="BBO67135.1"/>
    <property type="molecule type" value="Genomic_DNA"/>
</dbReference>
<dbReference type="FunFam" id="2.170.150.20:FF:000007">
    <property type="entry name" value="Protein cereblon"/>
    <property type="match status" value="1"/>
</dbReference>
<evidence type="ECO:0000259" key="1">
    <source>
        <dbReference type="PROSITE" id="PS51788"/>
    </source>
</evidence>
<dbReference type="PROSITE" id="PS51788">
    <property type="entry name" value="CULT"/>
    <property type="match status" value="1"/>
</dbReference>
<accession>A0A5K7YF92</accession>
<dbReference type="RefSeq" id="WP_155315421.1">
    <property type="nucleotide sequence ID" value="NZ_AP021874.1"/>
</dbReference>
<dbReference type="CDD" id="cd15777">
    <property type="entry name" value="CRBN_C_like"/>
    <property type="match status" value="1"/>
</dbReference>
<evidence type="ECO:0000313" key="3">
    <source>
        <dbReference type="Proteomes" id="UP000427906"/>
    </source>
</evidence>
<dbReference type="Proteomes" id="UP000427906">
    <property type="component" value="Chromosome"/>
</dbReference>
<feature type="domain" description="CULT" evidence="1">
    <location>
        <begin position="53"/>
        <end position="155"/>
    </location>
</feature>
<sequence length="156" mass="17154">MTMNGTIAKGDGRGSLSFLPHPVVYLFRPDPKPETTGGEPVGDPEDRTVAATRPVIVCRQCLHEITSHDQRKEVNGAHVHSFANPEGIIFEIACYREAWGCGYLGPSSPEFTWFAGYVWRIGVCANCHVHLGWRFSAPDGHFFHGLITSRLMSTGG</sequence>
<gene>
    <name evidence="2" type="ORF">DSCA_10650</name>
</gene>
<dbReference type="Gene3D" id="2.170.150.20">
    <property type="entry name" value="Peptide methionine sulfoxide reductase"/>
    <property type="match status" value="1"/>
</dbReference>
<name>A0A5K7YF92_9BACT</name>